<proteinExistence type="predicted"/>
<dbReference type="EMBL" id="UINC01177199">
    <property type="protein sequence ID" value="SVD84707.1"/>
    <property type="molecule type" value="Genomic_DNA"/>
</dbReference>
<protein>
    <recommendedName>
        <fullName evidence="2">Cohesin domain-containing protein</fullName>
    </recommendedName>
</protein>
<accession>A0A382YN11</accession>
<dbReference type="InterPro" id="IPR008965">
    <property type="entry name" value="CBM2/CBM3_carb-bd_dom_sf"/>
</dbReference>
<organism evidence="1">
    <name type="scientific">marine metagenome</name>
    <dbReference type="NCBI Taxonomy" id="408172"/>
    <lineage>
        <taxon>unclassified sequences</taxon>
        <taxon>metagenomes</taxon>
        <taxon>ecological metagenomes</taxon>
    </lineage>
</organism>
<gene>
    <name evidence="1" type="ORF">METZ01_LOCUS437561</name>
</gene>
<dbReference type="GO" id="GO:0030246">
    <property type="term" value="F:carbohydrate binding"/>
    <property type="evidence" value="ECO:0007669"/>
    <property type="project" value="InterPro"/>
</dbReference>
<dbReference type="SUPFAM" id="SSF49384">
    <property type="entry name" value="Carbohydrate-binding domain"/>
    <property type="match status" value="1"/>
</dbReference>
<dbReference type="PROSITE" id="PS51257">
    <property type="entry name" value="PROKAR_LIPOPROTEIN"/>
    <property type="match status" value="1"/>
</dbReference>
<evidence type="ECO:0000313" key="1">
    <source>
        <dbReference type="EMBL" id="SVD84707.1"/>
    </source>
</evidence>
<dbReference type="AlphaFoldDB" id="A0A382YN11"/>
<reference evidence="1" key="1">
    <citation type="submission" date="2018-05" db="EMBL/GenBank/DDBJ databases">
        <authorList>
            <person name="Lanie J.A."/>
            <person name="Ng W.-L."/>
            <person name="Kazmierczak K.M."/>
            <person name="Andrzejewski T.M."/>
            <person name="Davidsen T.M."/>
            <person name="Wayne K.J."/>
            <person name="Tettelin H."/>
            <person name="Glass J.I."/>
            <person name="Rusch D."/>
            <person name="Podicherti R."/>
            <person name="Tsui H.-C.T."/>
            <person name="Winkler M.E."/>
        </authorList>
    </citation>
    <scope>NUCLEOTIDE SEQUENCE</scope>
</reference>
<dbReference type="Gene3D" id="2.60.40.680">
    <property type="match status" value="1"/>
</dbReference>
<name>A0A382YN11_9ZZZZ</name>
<evidence type="ECO:0008006" key="2">
    <source>
        <dbReference type="Google" id="ProtNLM"/>
    </source>
</evidence>
<sequence length="187" mass="21433">MPLIKQIFRSWLLVCFAGTGITIFTLSCADSDYPMDNWIDGPLQEMEPPAVFFNPHDITNVSVGDTFAINLYVLQVDSVAGVYLRVKYLDENLQFLDMEVGELFIDGYDTLFFWDSTEDGFLDIYSFYLADEYSYSNGTASVATAYFRVERKVDSELTYKQPETRMVTHDNEPITIKSYGKAMIYVD</sequence>